<sequence>MHLLQAVSYRYLILAVIGLPEKYRKPQALACHHRRTAMNRLSAFALAAAIGIAAAPVAQAGELWRATGLEQPESALFDAANNRIIVSNIVGNPGEADGNGYLSVLSLDGKTITQHWTDGMDAPKGMAISGGKLYVADITKVRVVDLASGKLIASIVVPNAVFLNDMTSDHTGKVYVSDMLADTIYRIDGDRPELFVRDALLASPNGVFADGDRLIVASWGKGIKPDFSTAEPGGLLAVDLASKAVSPLPGAQKFADLDGVIAIGDTIYATAYMTGTLYRYKAGGAPEAVAHFKPGSADIGTDGKSILYVPLMNEGEVAALKLD</sequence>
<dbReference type="Proteomes" id="UP000000552">
    <property type="component" value="Chromosome"/>
</dbReference>
<dbReference type="AlphaFoldDB" id="Q98DR4"/>
<evidence type="ECO:0000313" key="1">
    <source>
        <dbReference type="EMBL" id="BAB51206.1"/>
    </source>
</evidence>
<gene>
    <name evidence="1" type="ordered locus">mll4586</name>
</gene>
<dbReference type="Gene3D" id="2.130.10.10">
    <property type="entry name" value="YVTN repeat-like/Quinoprotein amine dehydrogenase"/>
    <property type="match status" value="1"/>
</dbReference>
<protein>
    <submittedName>
        <fullName evidence="1">Periplasmic ATP/GTP-binding protein</fullName>
    </submittedName>
</protein>
<reference evidence="1 2" key="1">
    <citation type="journal article" date="2000" name="DNA Res.">
        <title>Complete genome structure of the nitrogen-fixing symbiotic bacterium Mesorhizobium loti.</title>
        <authorList>
            <person name="Kaneko T."/>
            <person name="Nakamura Y."/>
            <person name="Sato S."/>
            <person name="Asamizu E."/>
            <person name="Kato T."/>
            <person name="Sasamoto S."/>
            <person name="Watanabe A."/>
            <person name="Idesawa K."/>
            <person name="Ishikawa A."/>
            <person name="Kawashima K."/>
            <person name="Kimura T."/>
            <person name="Kishida Y."/>
            <person name="Kiyokawa C."/>
            <person name="Kohara M."/>
            <person name="Matsumoto M."/>
            <person name="Matsuno A."/>
            <person name="Mochizuki Y."/>
            <person name="Nakayama S."/>
            <person name="Nakazaki N."/>
            <person name="Shimpo S."/>
            <person name="Sugimoto M."/>
            <person name="Takeuchi C."/>
            <person name="Yamada M."/>
            <person name="Tabata S."/>
        </authorList>
    </citation>
    <scope>NUCLEOTIDE SEQUENCE [LARGE SCALE GENOMIC DNA]</scope>
    <source>
        <strain evidence="2">LMG 29417 / CECT 9101 / MAFF 303099</strain>
    </source>
</reference>
<dbReference type="HOGENOM" id="CLU_070070_0_1_5"/>
<dbReference type="eggNOG" id="COG3391">
    <property type="taxonomic scope" value="Bacteria"/>
</dbReference>
<dbReference type="SUPFAM" id="SSF63829">
    <property type="entry name" value="Calcium-dependent phosphotriesterase"/>
    <property type="match status" value="1"/>
</dbReference>
<organism evidence="1 2">
    <name type="scientific">Mesorhizobium japonicum (strain LMG 29417 / CECT 9101 / MAFF 303099)</name>
    <name type="common">Mesorhizobium loti (strain MAFF 303099)</name>
    <dbReference type="NCBI Taxonomy" id="266835"/>
    <lineage>
        <taxon>Bacteria</taxon>
        <taxon>Pseudomonadati</taxon>
        <taxon>Pseudomonadota</taxon>
        <taxon>Alphaproteobacteria</taxon>
        <taxon>Hyphomicrobiales</taxon>
        <taxon>Phyllobacteriaceae</taxon>
        <taxon>Mesorhizobium</taxon>
    </lineage>
</organism>
<dbReference type="KEGG" id="mlo:mll4586"/>
<dbReference type="EMBL" id="BA000012">
    <property type="protein sequence ID" value="BAB51206.1"/>
    <property type="molecule type" value="Genomic_DNA"/>
</dbReference>
<accession>Q98DR4</accession>
<evidence type="ECO:0000313" key="2">
    <source>
        <dbReference type="Proteomes" id="UP000000552"/>
    </source>
</evidence>
<name>Q98DR4_RHILO</name>
<proteinExistence type="predicted"/>
<dbReference type="InterPro" id="IPR015943">
    <property type="entry name" value="WD40/YVTN_repeat-like_dom_sf"/>
</dbReference>